<evidence type="ECO:0000313" key="2">
    <source>
        <dbReference type="EMBL" id="SDK79507.1"/>
    </source>
</evidence>
<keyword evidence="1" id="KW-0812">Transmembrane</keyword>
<reference evidence="2 3" key="1">
    <citation type="submission" date="2016-10" db="EMBL/GenBank/DDBJ databases">
        <authorList>
            <person name="de Groot N.N."/>
        </authorList>
    </citation>
    <scope>NUCLEOTIDE SEQUENCE [LARGE SCALE GENOMIC DNA]</scope>
    <source>
        <strain evidence="2 3">CGMCC 4.5727</strain>
    </source>
</reference>
<feature type="transmembrane region" description="Helical" evidence="1">
    <location>
        <begin position="7"/>
        <end position="26"/>
    </location>
</feature>
<gene>
    <name evidence="2" type="ORF">SAMN05421806_11257</name>
</gene>
<dbReference type="STRING" id="417292.SAMN05421806_11257"/>
<protein>
    <submittedName>
        <fullName evidence="2">Uncharacterized protein</fullName>
    </submittedName>
</protein>
<dbReference type="EMBL" id="FNFF01000012">
    <property type="protein sequence ID" value="SDK79507.1"/>
    <property type="molecule type" value="Genomic_DNA"/>
</dbReference>
<accession>A0A1G9ETK3</accession>
<evidence type="ECO:0000313" key="3">
    <source>
        <dbReference type="Proteomes" id="UP000199155"/>
    </source>
</evidence>
<proteinExistence type="predicted"/>
<keyword evidence="1" id="KW-1133">Transmembrane helix</keyword>
<dbReference type="AlphaFoldDB" id="A0A1G9ETK3"/>
<organism evidence="2 3">
    <name type="scientific">Streptomyces indicus</name>
    <dbReference type="NCBI Taxonomy" id="417292"/>
    <lineage>
        <taxon>Bacteria</taxon>
        <taxon>Bacillati</taxon>
        <taxon>Actinomycetota</taxon>
        <taxon>Actinomycetes</taxon>
        <taxon>Kitasatosporales</taxon>
        <taxon>Streptomycetaceae</taxon>
        <taxon>Streptomyces</taxon>
    </lineage>
</organism>
<keyword evidence="3" id="KW-1185">Reference proteome</keyword>
<sequence length="86" mass="9263">MAPRTARLLVESVLLLVVLTPAVWISTELHAHRVPVDLVIGAGAGTASSGLLTLSYALRRFDLARRLATLGRCPTCSAPLREEQSR</sequence>
<feature type="transmembrane region" description="Helical" evidence="1">
    <location>
        <begin position="38"/>
        <end position="58"/>
    </location>
</feature>
<dbReference type="Proteomes" id="UP000199155">
    <property type="component" value="Unassembled WGS sequence"/>
</dbReference>
<evidence type="ECO:0000256" key="1">
    <source>
        <dbReference type="SAM" id="Phobius"/>
    </source>
</evidence>
<keyword evidence="1" id="KW-0472">Membrane</keyword>
<name>A0A1G9ETK3_9ACTN</name>